<protein>
    <submittedName>
        <fullName evidence="1">Uncharacterized protein</fullName>
    </submittedName>
</protein>
<organism evidence="1 2">
    <name type="scientific">Pseudochrobactrum asaccharolyticum</name>
    <dbReference type="NCBI Taxonomy" id="354351"/>
    <lineage>
        <taxon>Bacteria</taxon>
        <taxon>Pseudomonadati</taxon>
        <taxon>Pseudomonadota</taxon>
        <taxon>Alphaproteobacteria</taxon>
        <taxon>Hyphomicrobiales</taxon>
        <taxon>Brucellaceae</taxon>
        <taxon>Pseudochrobactrum</taxon>
    </lineage>
</organism>
<dbReference type="OrthoDB" id="8453202at2"/>
<dbReference type="Proteomes" id="UP000252893">
    <property type="component" value="Unassembled WGS sequence"/>
</dbReference>
<accession>A0A366DTQ4</accession>
<dbReference type="RefSeq" id="WP_113945185.1">
    <property type="nucleotide sequence ID" value="NZ_JBHEEG010000006.1"/>
</dbReference>
<evidence type="ECO:0000313" key="2">
    <source>
        <dbReference type="Proteomes" id="UP000252893"/>
    </source>
</evidence>
<evidence type="ECO:0000313" key="1">
    <source>
        <dbReference type="EMBL" id="RBO93470.1"/>
    </source>
</evidence>
<proteinExistence type="predicted"/>
<dbReference type="EMBL" id="QNRH01000005">
    <property type="protein sequence ID" value="RBO93470.1"/>
    <property type="molecule type" value="Genomic_DNA"/>
</dbReference>
<name>A0A366DTQ4_9HYPH</name>
<comment type="caution">
    <text evidence="1">The sequence shown here is derived from an EMBL/GenBank/DDBJ whole genome shotgun (WGS) entry which is preliminary data.</text>
</comment>
<reference evidence="1 2" key="1">
    <citation type="submission" date="2018-06" db="EMBL/GenBank/DDBJ databases">
        <title>Genomic Encyclopedia of Type Strains, Phase IV (KMG-IV): sequencing the most valuable type-strain genomes for metagenomic binning, comparative biology and taxonomic classification.</title>
        <authorList>
            <person name="Goeker M."/>
        </authorList>
    </citation>
    <scope>NUCLEOTIDE SEQUENCE [LARGE SCALE GENOMIC DNA]</scope>
    <source>
        <strain evidence="1 2">DSM 25619</strain>
    </source>
</reference>
<gene>
    <name evidence="1" type="ORF">DFR47_105189</name>
</gene>
<keyword evidence="2" id="KW-1185">Reference proteome</keyword>
<dbReference type="AlphaFoldDB" id="A0A366DTQ4"/>
<sequence>MHNNNENVRNAEVTHVLNLINAYQGYQYSATSIDTTCIYEFTGHLQPTSWNSTNIQFSIGKKNNHLHHQICRSLVGNNYKKLFKHRVQPMMICFYDQEGSRYGVSSKQCEFPHIHGLLIIHPSTKENFMKIVEVDNNNRLRLKTKNSNFRQVTFGPVYGDIEGIKKFIDYCYKSNRIKARRGENIFTDGVYPENASWDKYFDNIPNAELYKYH</sequence>